<feature type="compositionally biased region" description="Basic and acidic residues" evidence="1">
    <location>
        <begin position="15"/>
        <end position="31"/>
    </location>
</feature>
<evidence type="ECO:0000313" key="2">
    <source>
        <dbReference type="EMBL" id="CAJ2506936.1"/>
    </source>
</evidence>
<feature type="compositionally biased region" description="Basic residues" evidence="1">
    <location>
        <begin position="1"/>
        <end position="10"/>
    </location>
</feature>
<name>A0AAI8VL47_9PEZI</name>
<feature type="compositionally biased region" description="Polar residues" evidence="1">
    <location>
        <begin position="452"/>
        <end position="461"/>
    </location>
</feature>
<dbReference type="Proteomes" id="UP001295740">
    <property type="component" value="Unassembled WGS sequence"/>
</dbReference>
<evidence type="ECO:0000256" key="1">
    <source>
        <dbReference type="SAM" id="MobiDB-lite"/>
    </source>
</evidence>
<feature type="region of interest" description="Disordered" evidence="1">
    <location>
        <begin position="443"/>
        <end position="490"/>
    </location>
</feature>
<feature type="region of interest" description="Disordered" evidence="1">
    <location>
        <begin position="1"/>
        <end position="77"/>
    </location>
</feature>
<dbReference type="AlphaFoldDB" id="A0AAI8VL47"/>
<proteinExistence type="predicted"/>
<gene>
    <name evidence="2" type="ORF">KHLLAP_LOCUS7404</name>
</gene>
<protein>
    <submittedName>
        <fullName evidence="2">Uu.00g081220.m01.CDS01</fullName>
    </submittedName>
</protein>
<comment type="caution">
    <text evidence="2">The sequence shown here is derived from an EMBL/GenBank/DDBJ whole genome shotgun (WGS) entry which is preliminary data.</text>
</comment>
<feature type="region of interest" description="Disordered" evidence="1">
    <location>
        <begin position="250"/>
        <end position="273"/>
    </location>
</feature>
<reference evidence="2" key="1">
    <citation type="submission" date="2023-10" db="EMBL/GenBank/DDBJ databases">
        <authorList>
            <person name="Hackl T."/>
        </authorList>
    </citation>
    <scope>NUCLEOTIDE SEQUENCE</scope>
</reference>
<keyword evidence="3" id="KW-1185">Reference proteome</keyword>
<feature type="compositionally biased region" description="Polar residues" evidence="1">
    <location>
        <begin position="61"/>
        <end position="71"/>
    </location>
</feature>
<organism evidence="2 3">
    <name type="scientific">Anthostomella pinea</name>
    <dbReference type="NCBI Taxonomy" id="933095"/>
    <lineage>
        <taxon>Eukaryota</taxon>
        <taxon>Fungi</taxon>
        <taxon>Dikarya</taxon>
        <taxon>Ascomycota</taxon>
        <taxon>Pezizomycotina</taxon>
        <taxon>Sordariomycetes</taxon>
        <taxon>Xylariomycetidae</taxon>
        <taxon>Xylariales</taxon>
        <taxon>Xylariaceae</taxon>
        <taxon>Anthostomella</taxon>
    </lineage>
</organism>
<feature type="compositionally biased region" description="Basic residues" evidence="1">
    <location>
        <begin position="255"/>
        <end position="271"/>
    </location>
</feature>
<accession>A0AAI8VL47</accession>
<sequence>MLSIRKRTSRGHGTSSHDDSTLSSTSEDRPADWTTGGSIRKRFNGIKGSLKNRMSARSLALQKSGSESDQGTPWPALKKTYSSMATSLRGARTSLESRISGDMTRRSVTLHCPPQPASNLDRVASHTRTVSLGSQPEALLTHDAPPRLPGLDEMVAHSRPSCEDSVSHESPNFAALDSVFDSLISPPFYTRSPELEEAIRKISVAPPPISGRLPIRLKHAEPPVVQASDNYEPEPVFSAEVLQHHHTCMPPKLPRYGHRSSMHTRRRRPAHNKNCSSRVPVEWLDLILETSQCTRSPVRLVLKPSKATVEWLDRILETSQRTRCPARLVLKPWSTPESERESERVQVLLPMGTILINDNENVPAESYDTLTDALKDVQKRCLPLVSPFAVYHQGQRTLRLYRIGQRPDFCFLETNTILIDLRKWQKSLSDYSLSHCNIWSSDEWSSDDDTSIKAQSSGSQRSTDDSDWTFSGDEEDGGAPAGVKSEDSLLQDEEDLDLASRLGCID</sequence>
<evidence type="ECO:0000313" key="3">
    <source>
        <dbReference type="Proteomes" id="UP001295740"/>
    </source>
</evidence>
<dbReference type="EMBL" id="CAUWAG010000010">
    <property type="protein sequence ID" value="CAJ2506936.1"/>
    <property type="molecule type" value="Genomic_DNA"/>
</dbReference>